<proteinExistence type="predicted"/>
<gene>
    <name evidence="2" type="ORF">HLY00_5268</name>
</gene>
<evidence type="ECO:0000313" key="2">
    <source>
        <dbReference type="EMBL" id="NVN53296.1"/>
    </source>
</evidence>
<sequence length="130" mass="13870">MRQLSRLIAVLGAVCCTACSTPASVTEVTHHPPPGWAPSAAAVVDRLENDGKVVLHPMDTTSTDCAGAGCEQVITTDRFRIMSFSTTGNAQIYAADRGLRQVETLVVDFSPTVAEPARDRLWSQISQLVG</sequence>
<keyword evidence="3" id="KW-1185">Reference proteome</keyword>
<name>A0A850Q0S8_9MYCO</name>
<dbReference type="EMBL" id="JABFYL010000048">
    <property type="protein sequence ID" value="NVN53296.1"/>
    <property type="molecule type" value="Genomic_DNA"/>
</dbReference>
<evidence type="ECO:0008006" key="4">
    <source>
        <dbReference type="Google" id="ProtNLM"/>
    </source>
</evidence>
<keyword evidence="1" id="KW-0732">Signal</keyword>
<organism evidence="2 3">
    <name type="scientific">Mycolicibacterium hippocampi</name>
    <dbReference type="NCBI Taxonomy" id="659824"/>
    <lineage>
        <taxon>Bacteria</taxon>
        <taxon>Bacillati</taxon>
        <taxon>Actinomycetota</taxon>
        <taxon>Actinomycetes</taxon>
        <taxon>Mycobacteriales</taxon>
        <taxon>Mycobacteriaceae</taxon>
        <taxon>Mycolicibacterium</taxon>
    </lineage>
</organism>
<evidence type="ECO:0000313" key="3">
    <source>
        <dbReference type="Proteomes" id="UP000570517"/>
    </source>
</evidence>
<reference evidence="2 3" key="1">
    <citation type="submission" date="2020-05" db="EMBL/GenBank/DDBJ databases">
        <title>Draft genome sequence of Mycobacterium hippocampi DL, isolated from European seabass, Dicentrarchus labrax, reared in fish farms.</title>
        <authorList>
            <person name="Stathopoulou P."/>
            <person name="Asimakis E."/>
            <person name="Tzokas K."/>
            <person name="Batargias C."/>
            <person name="Tsiamis G."/>
        </authorList>
    </citation>
    <scope>NUCLEOTIDE SEQUENCE [LARGE SCALE GENOMIC DNA]</scope>
    <source>
        <strain evidence="2 3">DL</strain>
    </source>
</reference>
<evidence type="ECO:0000256" key="1">
    <source>
        <dbReference type="SAM" id="SignalP"/>
    </source>
</evidence>
<comment type="caution">
    <text evidence="2">The sequence shown here is derived from an EMBL/GenBank/DDBJ whole genome shotgun (WGS) entry which is preliminary data.</text>
</comment>
<accession>A0A850Q0S8</accession>
<dbReference type="RefSeq" id="WP_178361493.1">
    <property type="nucleotide sequence ID" value="NZ_JABFYL010000048.1"/>
</dbReference>
<protein>
    <recommendedName>
        <fullName evidence="4">Lipoprotein</fullName>
    </recommendedName>
</protein>
<dbReference type="Proteomes" id="UP000570517">
    <property type="component" value="Unassembled WGS sequence"/>
</dbReference>
<dbReference type="AlphaFoldDB" id="A0A850Q0S8"/>
<feature type="signal peptide" evidence="1">
    <location>
        <begin position="1"/>
        <end position="25"/>
    </location>
</feature>
<feature type="chain" id="PRO_5032761394" description="Lipoprotein" evidence="1">
    <location>
        <begin position="26"/>
        <end position="130"/>
    </location>
</feature>